<dbReference type="EC" id="2.3.1.47" evidence="5"/>
<dbReference type="UniPathway" id="UPA00078"/>
<comment type="pathway">
    <text evidence="2">Cofactor biosynthesis; biotin biosynthesis.</text>
</comment>
<evidence type="ECO:0000256" key="1">
    <source>
        <dbReference type="ARBA" id="ARBA00001933"/>
    </source>
</evidence>
<keyword evidence="13" id="KW-0436">Ligase</keyword>
<evidence type="ECO:0000256" key="3">
    <source>
        <dbReference type="ARBA" id="ARBA00010008"/>
    </source>
</evidence>
<comment type="caution">
    <text evidence="13">The sequence shown here is derived from an EMBL/GenBank/DDBJ whole genome shotgun (WGS) entry which is preliminary data.</text>
</comment>
<sequence>MFEDKWRACLAGLDSTGRHRALRPVERREDGRLEIGGRLLVDFSSNDYLGLSRHPALIARAQAFAQRWGAGSGASRLVCGNLPPFSEVERKLAAGKGAEAALVFVSGFQANSSIMPALFDPQVLGKPPLVFCDRLNHASMHQGCLAAGVRQLRFRHNDLEHLEELLRKHADDGAPRFILTETVFSMDGDRADLAGLTALAERYGAFLYLDEAHATGVLGETGFGLASGLAGPHCLVMGTFSKALGGFGAYVATTATLRDYLINRCPGLIYATALPPAVLGAMDAALDLIPTLEAERARVAGHGRRFRAALAAAGLDTGASSTQIVPVILGGERQALDVAHALEGEGLLGVAIRPPTVPPGTSRIRFALSARHSDAEIDRLSEAVIRLAGERA</sequence>
<dbReference type="AlphaFoldDB" id="A0A1J5RGM6"/>
<dbReference type="InterPro" id="IPR050087">
    <property type="entry name" value="AON_synthase_class-II"/>
</dbReference>
<dbReference type="GO" id="GO:0030170">
    <property type="term" value="F:pyridoxal phosphate binding"/>
    <property type="evidence" value="ECO:0007669"/>
    <property type="project" value="InterPro"/>
</dbReference>
<evidence type="ECO:0000256" key="8">
    <source>
        <dbReference type="ARBA" id="ARBA00022898"/>
    </source>
</evidence>
<evidence type="ECO:0000256" key="10">
    <source>
        <dbReference type="ARBA" id="ARBA00033381"/>
    </source>
</evidence>
<organism evidence="13">
    <name type="scientific">mine drainage metagenome</name>
    <dbReference type="NCBI Taxonomy" id="410659"/>
    <lineage>
        <taxon>unclassified sequences</taxon>
        <taxon>metagenomes</taxon>
        <taxon>ecological metagenomes</taxon>
    </lineage>
</organism>
<keyword evidence="8" id="KW-0663">Pyridoxal phosphate</keyword>
<dbReference type="InterPro" id="IPR015424">
    <property type="entry name" value="PyrdxlP-dep_Trfase"/>
</dbReference>
<accession>A0A1J5RGM6</accession>
<dbReference type="Pfam" id="PF00155">
    <property type="entry name" value="Aminotran_1_2"/>
    <property type="match status" value="1"/>
</dbReference>
<keyword evidence="7" id="KW-0093">Biotin biosynthesis</keyword>
<dbReference type="GO" id="GO:0008710">
    <property type="term" value="F:8-amino-7-oxononanoate synthase activity"/>
    <property type="evidence" value="ECO:0007669"/>
    <property type="project" value="UniProtKB-EC"/>
</dbReference>
<evidence type="ECO:0000256" key="9">
    <source>
        <dbReference type="ARBA" id="ARBA00032610"/>
    </source>
</evidence>
<evidence type="ECO:0000256" key="2">
    <source>
        <dbReference type="ARBA" id="ARBA00004746"/>
    </source>
</evidence>
<dbReference type="PANTHER" id="PTHR13693">
    <property type="entry name" value="CLASS II AMINOTRANSFERASE/8-AMINO-7-OXONONANOATE SYNTHASE"/>
    <property type="match status" value="1"/>
</dbReference>
<evidence type="ECO:0000256" key="4">
    <source>
        <dbReference type="ARBA" id="ARBA00011738"/>
    </source>
</evidence>
<keyword evidence="13" id="KW-0012">Acyltransferase</keyword>
<comment type="cofactor">
    <cofactor evidence="1">
        <name>pyridoxal 5'-phosphate</name>
        <dbReference type="ChEBI" id="CHEBI:597326"/>
    </cofactor>
</comment>
<protein>
    <recommendedName>
        <fullName evidence="5">8-amino-7-oxononanoate synthase</fullName>
        <ecNumber evidence="5">2.3.1.47</ecNumber>
    </recommendedName>
    <alternativeName>
        <fullName evidence="9">7-keto-8-amino-pelargonic acid synthase</fullName>
    </alternativeName>
    <alternativeName>
        <fullName evidence="10">8-amino-7-ketopelargonate synthase</fullName>
    </alternativeName>
</protein>
<dbReference type="InterPro" id="IPR004723">
    <property type="entry name" value="AONS_Archaea/Proteobacteria"/>
</dbReference>
<dbReference type="NCBIfam" id="TIGR00858">
    <property type="entry name" value="bioF"/>
    <property type="match status" value="1"/>
</dbReference>
<proteinExistence type="inferred from homology"/>
<dbReference type="GO" id="GO:0016874">
    <property type="term" value="F:ligase activity"/>
    <property type="evidence" value="ECO:0007669"/>
    <property type="project" value="UniProtKB-KW"/>
</dbReference>
<keyword evidence="6 13" id="KW-0808">Transferase</keyword>
<comment type="subunit">
    <text evidence="4">Homodimer.</text>
</comment>
<dbReference type="Gene3D" id="3.40.640.10">
    <property type="entry name" value="Type I PLP-dependent aspartate aminotransferase-like (Major domain)"/>
    <property type="match status" value="1"/>
</dbReference>
<dbReference type="SUPFAM" id="SSF53383">
    <property type="entry name" value="PLP-dependent transferases"/>
    <property type="match status" value="1"/>
</dbReference>
<gene>
    <name evidence="13" type="ORF">GALL_308770</name>
</gene>
<evidence type="ECO:0000256" key="7">
    <source>
        <dbReference type="ARBA" id="ARBA00022756"/>
    </source>
</evidence>
<dbReference type="InterPro" id="IPR001917">
    <property type="entry name" value="Aminotrans_II_pyridoxalP_BS"/>
</dbReference>
<dbReference type="InterPro" id="IPR015421">
    <property type="entry name" value="PyrdxlP-dep_Trfase_major"/>
</dbReference>
<dbReference type="EMBL" id="MLJW01000431">
    <property type="protein sequence ID" value="OIQ87269.1"/>
    <property type="molecule type" value="Genomic_DNA"/>
</dbReference>
<evidence type="ECO:0000256" key="11">
    <source>
        <dbReference type="ARBA" id="ARBA00047715"/>
    </source>
</evidence>
<dbReference type="PROSITE" id="PS00599">
    <property type="entry name" value="AA_TRANSFER_CLASS_2"/>
    <property type="match status" value="1"/>
</dbReference>
<name>A0A1J5RGM6_9ZZZZ</name>
<comment type="catalytic activity">
    <reaction evidence="11">
        <text>6-carboxyhexanoyl-[ACP] + L-alanine + H(+) = (8S)-8-amino-7-oxononanoate + holo-[ACP] + CO2</text>
        <dbReference type="Rhea" id="RHEA:42288"/>
        <dbReference type="Rhea" id="RHEA-COMP:9685"/>
        <dbReference type="Rhea" id="RHEA-COMP:9955"/>
        <dbReference type="ChEBI" id="CHEBI:15378"/>
        <dbReference type="ChEBI" id="CHEBI:16526"/>
        <dbReference type="ChEBI" id="CHEBI:57972"/>
        <dbReference type="ChEBI" id="CHEBI:64479"/>
        <dbReference type="ChEBI" id="CHEBI:78846"/>
        <dbReference type="ChEBI" id="CHEBI:149468"/>
        <dbReference type="EC" id="2.3.1.47"/>
    </reaction>
</comment>
<feature type="domain" description="Aminotransferase class I/classII large" evidence="12">
    <location>
        <begin position="41"/>
        <end position="383"/>
    </location>
</feature>
<dbReference type="Gene3D" id="3.90.1150.10">
    <property type="entry name" value="Aspartate Aminotransferase, domain 1"/>
    <property type="match status" value="1"/>
</dbReference>
<evidence type="ECO:0000256" key="6">
    <source>
        <dbReference type="ARBA" id="ARBA00022679"/>
    </source>
</evidence>
<reference evidence="13" key="1">
    <citation type="submission" date="2016-10" db="EMBL/GenBank/DDBJ databases">
        <title>Sequence of Gallionella enrichment culture.</title>
        <authorList>
            <person name="Poehlein A."/>
            <person name="Muehling M."/>
            <person name="Daniel R."/>
        </authorList>
    </citation>
    <scope>NUCLEOTIDE SEQUENCE</scope>
</reference>
<evidence type="ECO:0000256" key="5">
    <source>
        <dbReference type="ARBA" id="ARBA00013187"/>
    </source>
</evidence>
<dbReference type="InterPro" id="IPR015422">
    <property type="entry name" value="PyrdxlP-dep_Trfase_small"/>
</dbReference>
<evidence type="ECO:0000259" key="12">
    <source>
        <dbReference type="Pfam" id="PF00155"/>
    </source>
</evidence>
<evidence type="ECO:0000313" key="13">
    <source>
        <dbReference type="EMBL" id="OIQ87269.1"/>
    </source>
</evidence>
<comment type="similarity">
    <text evidence="3">Belongs to the class-II pyridoxal-phosphate-dependent aminotransferase family. BioF subfamily.</text>
</comment>
<dbReference type="PANTHER" id="PTHR13693:SF100">
    <property type="entry name" value="8-AMINO-7-OXONONANOATE SYNTHASE"/>
    <property type="match status" value="1"/>
</dbReference>
<dbReference type="InterPro" id="IPR004839">
    <property type="entry name" value="Aminotransferase_I/II_large"/>
</dbReference>
<dbReference type="GO" id="GO:0009102">
    <property type="term" value="P:biotin biosynthetic process"/>
    <property type="evidence" value="ECO:0007669"/>
    <property type="project" value="UniProtKB-UniPathway"/>
</dbReference>